<feature type="compositionally biased region" description="Pro residues" evidence="1">
    <location>
        <begin position="180"/>
        <end position="189"/>
    </location>
</feature>
<organism evidence="2 3">
    <name type="scientific">Mycena rosella</name>
    <name type="common">Pink bonnet</name>
    <name type="synonym">Agaricus rosellus</name>
    <dbReference type="NCBI Taxonomy" id="1033263"/>
    <lineage>
        <taxon>Eukaryota</taxon>
        <taxon>Fungi</taxon>
        <taxon>Dikarya</taxon>
        <taxon>Basidiomycota</taxon>
        <taxon>Agaricomycotina</taxon>
        <taxon>Agaricomycetes</taxon>
        <taxon>Agaricomycetidae</taxon>
        <taxon>Agaricales</taxon>
        <taxon>Marasmiineae</taxon>
        <taxon>Mycenaceae</taxon>
        <taxon>Mycena</taxon>
    </lineage>
</organism>
<gene>
    <name evidence="2" type="ORF">B0H17DRAFT_1217555</name>
</gene>
<evidence type="ECO:0000313" key="2">
    <source>
        <dbReference type="EMBL" id="KAJ7632082.1"/>
    </source>
</evidence>
<reference evidence="2" key="1">
    <citation type="submission" date="2023-03" db="EMBL/GenBank/DDBJ databases">
        <title>Massive genome expansion in bonnet fungi (Mycena s.s.) driven by repeated elements and novel gene families across ecological guilds.</title>
        <authorList>
            <consortium name="Lawrence Berkeley National Laboratory"/>
            <person name="Harder C.B."/>
            <person name="Miyauchi S."/>
            <person name="Viragh M."/>
            <person name="Kuo A."/>
            <person name="Thoen E."/>
            <person name="Andreopoulos B."/>
            <person name="Lu D."/>
            <person name="Skrede I."/>
            <person name="Drula E."/>
            <person name="Henrissat B."/>
            <person name="Morin E."/>
            <person name="Kohler A."/>
            <person name="Barry K."/>
            <person name="LaButti K."/>
            <person name="Morin E."/>
            <person name="Salamov A."/>
            <person name="Lipzen A."/>
            <person name="Mereny Z."/>
            <person name="Hegedus B."/>
            <person name="Baldrian P."/>
            <person name="Stursova M."/>
            <person name="Weitz H."/>
            <person name="Taylor A."/>
            <person name="Grigoriev I.V."/>
            <person name="Nagy L.G."/>
            <person name="Martin F."/>
            <person name="Kauserud H."/>
        </authorList>
    </citation>
    <scope>NUCLEOTIDE SEQUENCE</scope>
    <source>
        <strain evidence="2">CBHHK067</strain>
    </source>
</reference>
<dbReference type="EMBL" id="JARKIE010000493">
    <property type="protein sequence ID" value="KAJ7632082.1"/>
    <property type="molecule type" value="Genomic_DNA"/>
</dbReference>
<feature type="compositionally biased region" description="Pro residues" evidence="1">
    <location>
        <begin position="224"/>
        <end position="239"/>
    </location>
</feature>
<protein>
    <submittedName>
        <fullName evidence="2">Uncharacterized protein</fullName>
    </submittedName>
</protein>
<evidence type="ECO:0000256" key="1">
    <source>
        <dbReference type="SAM" id="MobiDB-lite"/>
    </source>
</evidence>
<dbReference type="Proteomes" id="UP001221757">
    <property type="component" value="Unassembled WGS sequence"/>
</dbReference>
<accession>A0AAD7BVW1</accession>
<keyword evidence="3" id="KW-1185">Reference proteome</keyword>
<evidence type="ECO:0000313" key="3">
    <source>
        <dbReference type="Proteomes" id="UP001221757"/>
    </source>
</evidence>
<comment type="caution">
    <text evidence="2">The sequence shown here is derived from an EMBL/GenBank/DDBJ whole genome shotgun (WGS) entry which is preliminary data.</text>
</comment>
<sequence>MEIVNMLQSVDIVLAEPTELLVGVFVAFPFNEVSESSPELSVDLRVNNLLDLVVFLAVDDFDGCRRRFLTTREKIWEVSPPPLPAPAPTAAPRCSLPLQTLPTAPPPMHLVLLGPAPPPAPACSRPLPPAPARSRPPWLAPAARPRRRCCPCALLMASDPAHCISLPRPHAFGTSQPRSPARPLPPALLPPSARCRSTRSASRASSVSSAQHPAHTFGVLSRLPFPPHPAIPAVPAKPN</sequence>
<proteinExistence type="predicted"/>
<feature type="region of interest" description="Disordered" evidence="1">
    <location>
        <begin position="172"/>
        <end position="239"/>
    </location>
</feature>
<name>A0AAD7BVW1_MYCRO</name>
<feature type="compositionally biased region" description="Low complexity" evidence="1">
    <location>
        <begin position="190"/>
        <end position="210"/>
    </location>
</feature>
<dbReference type="AlphaFoldDB" id="A0AAD7BVW1"/>